<keyword evidence="1" id="KW-0472">Membrane</keyword>
<dbReference type="AlphaFoldDB" id="A0A242N106"/>
<comment type="caution">
    <text evidence="3">The sequence shown here is derived from an EMBL/GenBank/DDBJ whole genome shotgun (WGS) entry which is preliminary data.</text>
</comment>
<name>A0A242N106_CABSO</name>
<evidence type="ECO:0000313" key="3">
    <source>
        <dbReference type="EMBL" id="OTP77361.1"/>
    </source>
</evidence>
<proteinExistence type="predicted"/>
<protein>
    <submittedName>
        <fullName evidence="3">Uncharacterized protein</fullName>
    </submittedName>
</protein>
<dbReference type="Proteomes" id="UP000194546">
    <property type="component" value="Unassembled WGS sequence"/>
</dbReference>
<dbReference type="RefSeq" id="WP_062171195.1">
    <property type="nucleotide sequence ID" value="NZ_MSRG01000008.1"/>
</dbReference>
<dbReference type="Proteomes" id="UP000195221">
    <property type="component" value="Unassembled WGS sequence"/>
</dbReference>
<reference evidence="2 5" key="2">
    <citation type="submission" date="2017-03" db="EMBL/GenBank/DDBJ databases">
        <title>Genome analysis of strain PAMC 26577.</title>
        <authorList>
            <person name="Oh H.-M."/>
            <person name="Yang J.-A."/>
        </authorList>
    </citation>
    <scope>NUCLEOTIDE SEQUENCE [LARGE SCALE GENOMIC DNA]</scope>
    <source>
        <strain evidence="2 5">PAMC 26577</strain>
    </source>
</reference>
<accession>A0A242N106</accession>
<dbReference type="EMBL" id="NBTY01000053">
    <property type="protein sequence ID" value="OTP77361.1"/>
    <property type="molecule type" value="Genomic_DNA"/>
</dbReference>
<gene>
    <name evidence="3" type="ORF">PAMC26510_09210</name>
    <name evidence="2" type="ORF">PAMC26577_13455</name>
</gene>
<sequence length="60" mass="7059">MFRKSDFFIISAVLLSFIISGYLWFVLKDREQAIFTAIWVPSILSFGIYFKLCFLLGRKT</sequence>
<keyword evidence="1" id="KW-0812">Transmembrane</keyword>
<feature type="transmembrane region" description="Helical" evidence="1">
    <location>
        <begin position="7"/>
        <end position="27"/>
    </location>
</feature>
<evidence type="ECO:0000256" key="1">
    <source>
        <dbReference type="SAM" id="Phobius"/>
    </source>
</evidence>
<evidence type="ECO:0000313" key="5">
    <source>
        <dbReference type="Proteomes" id="UP000195221"/>
    </source>
</evidence>
<dbReference type="EMBL" id="NBTZ01000052">
    <property type="protein sequence ID" value="OTP75275.1"/>
    <property type="molecule type" value="Genomic_DNA"/>
</dbReference>
<organism evidence="3 4">
    <name type="scientific">Caballeronia sordidicola</name>
    <name type="common">Burkholderia sordidicola</name>
    <dbReference type="NCBI Taxonomy" id="196367"/>
    <lineage>
        <taxon>Bacteria</taxon>
        <taxon>Pseudomonadati</taxon>
        <taxon>Pseudomonadota</taxon>
        <taxon>Betaproteobacteria</taxon>
        <taxon>Burkholderiales</taxon>
        <taxon>Burkholderiaceae</taxon>
        <taxon>Caballeronia</taxon>
    </lineage>
</organism>
<reference evidence="3 4" key="1">
    <citation type="submission" date="2017-03" db="EMBL/GenBank/DDBJ databases">
        <title>Genome analysis of strain PAMC 26510.</title>
        <authorList>
            <person name="Oh H.-M."/>
            <person name="Yang J.-A."/>
        </authorList>
    </citation>
    <scope>NUCLEOTIDE SEQUENCE [LARGE SCALE GENOMIC DNA]</scope>
    <source>
        <strain evidence="3 4">PAMC 26510</strain>
    </source>
</reference>
<keyword evidence="1" id="KW-1133">Transmembrane helix</keyword>
<evidence type="ECO:0000313" key="2">
    <source>
        <dbReference type="EMBL" id="OTP75275.1"/>
    </source>
</evidence>
<feature type="transmembrane region" description="Helical" evidence="1">
    <location>
        <begin position="33"/>
        <end position="57"/>
    </location>
</feature>
<evidence type="ECO:0000313" key="4">
    <source>
        <dbReference type="Proteomes" id="UP000194546"/>
    </source>
</evidence>